<organism evidence="2 3">
    <name type="scientific">Fusarium longipes</name>
    <dbReference type="NCBI Taxonomy" id="694270"/>
    <lineage>
        <taxon>Eukaryota</taxon>
        <taxon>Fungi</taxon>
        <taxon>Dikarya</taxon>
        <taxon>Ascomycota</taxon>
        <taxon>Pezizomycotina</taxon>
        <taxon>Sordariomycetes</taxon>
        <taxon>Hypocreomycetidae</taxon>
        <taxon>Hypocreales</taxon>
        <taxon>Nectriaceae</taxon>
        <taxon>Fusarium</taxon>
    </lineage>
</organism>
<keyword evidence="3" id="KW-1185">Reference proteome</keyword>
<dbReference type="SMART" id="SM00317">
    <property type="entry name" value="SET"/>
    <property type="match status" value="1"/>
</dbReference>
<dbReference type="Gene3D" id="2.170.270.10">
    <property type="entry name" value="SET domain"/>
    <property type="match status" value="1"/>
</dbReference>
<dbReference type="Pfam" id="PF00856">
    <property type="entry name" value="SET"/>
    <property type="match status" value="1"/>
</dbReference>
<name>A0A395SY50_9HYPO</name>
<dbReference type="Proteomes" id="UP000266234">
    <property type="component" value="Unassembled WGS sequence"/>
</dbReference>
<dbReference type="EMBL" id="PXOG01000094">
    <property type="protein sequence ID" value="RGP77414.1"/>
    <property type="molecule type" value="Genomic_DNA"/>
</dbReference>
<dbReference type="PROSITE" id="PS50280">
    <property type="entry name" value="SET"/>
    <property type="match status" value="1"/>
</dbReference>
<dbReference type="OrthoDB" id="3180714at2759"/>
<protein>
    <submittedName>
        <fullName evidence="2">Set 5</fullName>
    </submittedName>
</protein>
<dbReference type="PANTHER" id="PTHR47332">
    <property type="entry name" value="SET DOMAIN-CONTAINING PROTEIN 5"/>
    <property type="match status" value="1"/>
</dbReference>
<evidence type="ECO:0000259" key="1">
    <source>
        <dbReference type="PROSITE" id="PS50280"/>
    </source>
</evidence>
<dbReference type="SUPFAM" id="SSF82199">
    <property type="entry name" value="SET domain"/>
    <property type="match status" value="1"/>
</dbReference>
<dbReference type="InterPro" id="IPR046341">
    <property type="entry name" value="SET_dom_sf"/>
</dbReference>
<dbReference type="PANTHER" id="PTHR47332:SF2">
    <property type="entry name" value="SET-6"/>
    <property type="match status" value="1"/>
</dbReference>
<dbReference type="AlphaFoldDB" id="A0A395SY50"/>
<dbReference type="InterPro" id="IPR001214">
    <property type="entry name" value="SET_dom"/>
</dbReference>
<reference evidence="2 3" key="1">
    <citation type="journal article" date="2018" name="PLoS Pathog.">
        <title>Evolution of structural diversity of trichothecenes, a family of toxins produced by plant pathogenic and entomopathogenic fungi.</title>
        <authorList>
            <person name="Proctor R.H."/>
            <person name="McCormick S.P."/>
            <person name="Kim H.S."/>
            <person name="Cardoza R.E."/>
            <person name="Stanley A.M."/>
            <person name="Lindo L."/>
            <person name="Kelly A."/>
            <person name="Brown D.W."/>
            <person name="Lee T."/>
            <person name="Vaughan M.M."/>
            <person name="Alexander N.J."/>
            <person name="Busman M."/>
            <person name="Gutierrez S."/>
        </authorList>
    </citation>
    <scope>NUCLEOTIDE SEQUENCE [LARGE SCALE GENOMIC DNA]</scope>
    <source>
        <strain evidence="2 3">NRRL 20695</strain>
    </source>
</reference>
<proteinExistence type="predicted"/>
<dbReference type="CDD" id="cd20071">
    <property type="entry name" value="SET_SMYD"/>
    <property type="match status" value="1"/>
</dbReference>
<sequence length="361" mass="40019">MNGKDGPPPEEPILIPDTAVVAIKAVSTFDPLLCEKSGDNRDCIIAGNNQETKLTDNQTKSQVMTQFALHESLVFQQNGLAEAQPSTSLDMVATEYGGTSESELDSTSDLEFSSEDEDCEHETTDDFVRKGKNYCDRLEKNGVDVCNSGTGNMDAPEYIYTEPASLPLAPTETTEAIFENEYFKVKRSHIAGWGAFAVRKLKEGDQILVEKPLFTATNLTLFHEFSNLSEPRRNVAYSLHTNSNIKAGTPVELVIWKTNAFATANPLNGYYDAEAGLFPIASRFNHACSPMNNVNWHYNYVDETLEMVVKAESIEAGQELTISYDTLSPMALYDRYGFQCGCGGCPGLSDRELAERDEYQW</sequence>
<dbReference type="InterPro" id="IPR053185">
    <property type="entry name" value="SET_domain_protein"/>
</dbReference>
<comment type="caution">
    <text evidence="2">The sequence shown here is derived from an EMBL/GenBank/DDBJ whole genome shotgun (WGS) entry which is preliminary data.</text>
</comment>
<feature type="domain" description="SET" evidence="1">
    <location>
        <begin position="181"/>
        <end position="325"/>
    </location>
</feature>
<gene>
    <name evidence="2" type="ORF">FLONG3_4464</name>
</gene>
<accession>A0A395SY50</accession>
<evidence type="ECO:0000313" key="3">
    <source>
        <dbReference type="Proteomes" id="UP000266234"/>
    </source>
</evidence>
<evidence type="ECO:0000313" key="2">
    <source>
        <dbReference type="EMBL" id="RGP77414.1"/>
    </source>
</evidence>
<dbReference type="STRING" id="694270.A0A395SY50"/>